<accession>A0A420WGR3</accession>
<comment type="similarity">
    <text evidence="1">Belongs to the UPF0213 family.</text>
</comment>
<comment type="caution">
    <text evidence="3">The sequence shown here is derived from an EMBL/GenBank/DDBJ whole genome shotgun (WGS) entry which is preliminary data.</text>
</comment>
<keyword evidence="3" id="KW-0378">Hydrolase</keyword>
<dbReference type="Gene3D" id="3.40.1440.10">
    <property type="entry name" value="GIY-YIG endonuclease"/>
    <property type="match status" value="1"/>
</dbReference>
<dbReference type="Pfam" id="PF01541">
    <property type="entry name" value="GIY-YIG"/>
    <property type="match status" value="1"/>
</dbReference>
<dbReference type="PROSITE" id="PS50164">
    <property type="entry name" value="GIY_YIG"/>
    <property type="match status" value="1"/>
</dbReference>
<evidence type="ECO:0000313" key="4">
    <source>
        <dbReference type="Proteomes" id="UP000277424"/>
    </source>
</evidence>
<dbReference type="InterPro" id="IPR035901">
    <property type="entry name" value="GIY-YIG_endonuc_sf"/>
</dbReference>
<dbReference type="AlphaFoldDB" id="A0A420WGR3"/>
<evidence type="ECO:0000313" key="3">
    <source>
        <dbReference type="EMBL" id="RKQ70214.1"/>
    </source>
</evidence>
<protein>
    <submittedName>
        <fullName evidence="3">Putative endonuclease</fullName>
    </submittedName>
</protein>
<reference evidence="3 4" key="1">
    <citation type="submission" date="2018-10" db="EMBL/GenBank/DDBJ databases">
        <title>Comparative analysis of microorganisms from saline springs in Andes Mountain Range, Colombia.</title>
        <authorList>
            <person name="Rubin E."/>
        </authorList>
    </citation>
    <scope>NUCLEOTIDE SEQUENCE [LARGE SCALE GENOMIC DNA]</scope>
    <source>
        <strain evidence="3 4">USBA 36</strain>
    </source>
</reference>
<feature type="domain" description="GIY-YIG" evidence="2">
    <location>
        <begin position="1"/>
        <end position="77"/>
    </location>
</feature>
<dbReference type="PANTHER" id="PTHR34477">
    <property type="entry name" value="UPF0213 PROTEIN YHBQ"/>
    <property type="match status" value="1"/>
</dbReference>
<dbReference type="SUPFAM" id="SSF82771">
    <property type="entry name" value="GIY-YIG endonuclease"/>
    <property type="match status" value="1"/>
</dbReference>
<dbReference type="SMART" id="SM00465">
    <property type="entry name" value="GIYc"/>
    <property type="match status" value="1"/>
</dbReference>
<name>A0A420WGR3_9PROT</name>
<dbReference type="InterPro" id="IPR000305">
    <property type="entry name" value="GIY-YIG_endonuc"/>
</dbReference>
<evidence type="ECO:0000256" key="1">
    <source>
        <dbReference type="ARBA" id="ARBA00007435"/>
    </source>
</evidence>
<dbReference type="GO" id="GO:0004519">
    <property type="term" value="F:endonuclease activity"/>
    <property type="evidence" value="ECO:0007669"/>
    <property type="project" value="UniProtKB-KW"/>
</dbReference>
<sequence length="95" mass="11252">MAYYVYILASGRNGTLYVGVTGNLPRRIYEHREELVPGFTKQYGVKRLVYAEAHEDVRIALQREKNLKHWRRDWKLTLIETDNPGWRDLFDIIAS</sequence>
<dbReference type="InterPro" id="IPR050190">
    <property type="entry name" value="UPF0213_domain"/>
</dbReference>
<dbReference type="OrthoDB" id="287318at2"/>
<organism evidence="3 4">
    <name type="scientific">Oceanibaculum indicum</name>
    <dbReference type="NCBI Taxonomy" id="526216"/>
    <lineage>
        <taxon>Bacteria</taxon>
        <taxon>Pseudomonadati</taxon>
        <taxon>Pseudomonadota</taxon>
        <taxon>Alphaproteobacteria</taxon>
        <taxon>Rhodospirillales</taxon>
        <taxon>Oceanibaculaceae</taxon>
        <taxon>Oceanibaculum</taxon>
    </lineage>
</organism>
<dbReference type="Proteomes" id="UP000277424">
    <property type="component" value="Unassembled WGS sequence"/>
</dbReference>
<dbReference type="RefSeq" id="WP_121219874.1">
    <property type="nucleotide sequence ID" value="NZ_RBIG01000002.1"/>
</dbReference>
<proteinExistence type="inferred from homology"/>
<keyword evidence="3" id="KW-0255">Endonuclease</keyword>
<gene>
    <name evidence="3" type="ORF">BCL74_2155</name>
</gene>
<keyword evidence="3" id="KW-0540">Nuclease</keyword>
<dbReference type="PANTHER" id="PTHR34477:SF5">
    <property type="entry name" value="BSL5627 PROTEIN"/>
    <property type="match status" value="1"/>
</dbReference>
<dbReference type="EMBL" id="RBIG01000002">
    <property type="protein sequence ID" value="RKQ70214.1"/>
    <property type="molecule type" value="Genomic_DNA"/>
</dbReference>
<dbReference type="CDD" id="cd10448">
    <property type="entry name" value="GIY-YIG_unchar_3"/>
    <property type="match status" value="1"/>
</dbReference>
<evidence type="ECO:0000259" key="2">
    <source>
        <dbReference type="PROSITE" id="PS50164"/>
    </source>
</evidence>